<feature type="active site" description="Charge relay system" evidence="10">
    <location>
        <position position="160"/>
    </location>
</feature>
<dbReference type="GO" id="GO:0005886">
    <property type="term" value="C:plasma membrane"/>
    <property type="evidence" value="ECO:0007669"/>
    <property type="project" value="UniProtKB-SubCell"/>
</dbReference>
<feature type="domain" description="Peptidase S8/S53" evidence="14">
    <location>
        <begin position="151"/>
        <end position="404"/>
    </location>
</feature>
<protein>
    <submittedName>
        <fullName evidence="15">Type VII secretion-associated serine protease mycosin</fullName>
    </submittedName>
</protein>
<dbReference type="PRINTS" id="PR00723">
    <property type="entry name" value="SUBTILISIN"/>
</dbReference>
<dbReference type="PANTHER" id="PTHR43806">
    <property type="entry name" value="PEPTIDASE S8"/>
    <property type="match status" value="1"/>
</dbReference>
<dbReference type="GO" id="GO:0006508">
    <property type="term" value="P:proteolysis"/>
    <property type="evidence" value="ECO:0007669"/>
    <property type="project" value="UniProtKB-KW"/>
</dbReference>
<evidence type="ECO:0000256" key="13">
    <source>
        <dbReference type="SAM" id="Phobius"/>
    </source>
</evidence>
<dbReference type="PROSITE" id="PS00137">
    <property type="entry name" value="SUBTILASE_HIS"/>
    <property type="match status" value="1"/>
</dbReference>
<evidence type="ECO:0000256" key="12">
    <source>
        <dbReference type="SAM" id="MobiDB-lite"/>
    </source>
</evidence>
<dbReference type="PROSITE" id="PS51257">
    <property type="entry name" value="PROKAR_LIPOPROTEIN"/>
    <property type="match status" value="1"/>
</dbReference>
<keyword evidence="6 10" id="KW-0378">Hydrolase</keyword>
<dbReference type="InterPro" id="IPR022398">
    <property type="entry name" value="Peptidase_S8_His-AS"/>
</dbReference>
<dbReference type="OrthoDB" id="5240330at2"/>
<feature type="active site" description="Charge relay system" evidence="10">
    <location>
        <position position="194"/>
    </location>
</feature>
<evidence type="ECO:0000256" key="11">
    <source>
        <dbReference type="RuleBase" id="RU003355"/>
    </source>
</evidence>
<evidence type="ECO:0000256" key="10">
    <source>
        <dbReference type="PROSITE-ProRule" id="PRU01240"/>
    </source>
</evidence>
<dbReference type="PROSITE" id="PS00138">
    <property type="entry name" value="SUBTILASE_SER"/>
    <property type="match status" value="1"/>
</dbReference>
<dbReference type="EMBL" id="FZNR01000008">
    <property type="protein sequence ID" value="SNR97640.1"/>
    <property type="molecule type" value="Genomic_DNA"/>
</dbReference>
<dbReference type="InterPro" id="IPR000209">
    <property type="entry name" value="Peptidase_S8/S53_dom"/>
</dbReference>
<evidence type="ECO:0000313" key="16">
    <source>
        <dbReference type="Proteomes" id="UP000198415"/>
    </source>
</evidence>
<evidence type="ECO:0000256" key="8">
    <source>
        <dbReference type="ARBA" id="ARBA00022989"/>
    </source>
</evidence>
<dbReference type="Pfam" id="PF00082">
    <property type="entry name" value="Peptidase_S8"/>
    <property type="match status" value="1"/>
</dbReference>
<keyword evidence="16" id="KW-1185">Reference proteome</keyword>
<feature type="region of interest" description="Disordered" evidence="12">
    <location>
        <begin position="430"/>
        <end position="477"/>
    </location>
</feature>
<dbReference type="InterPro" id="IPR036852">
    <property type="entry name" value="Peptidase_S8/S53_dom_sf"/>
</dbReference>
<evidence type="ECO:0000256" key="7">
    <source>
        <dbReference type="ARBA" id="ARBA00022825"/>
    </source>
</evidence>
<keyword evidence="4 10" id="KW-0645">Protease</keyword>
<dbReference type="GO" id="GO:0004252">
    <property type="term" value="F:serine-type endopeptidase activity"/>
    <property type="evidence" value="ECO:0007669"/>
    <property type="project" value="UniProtKB-UniRule"/>
</dbReference>
<evidence type="ECO:0000256" key="2">
    <source>
        <dbReference type="ARBA" id="ARBA00011073"/>
    </source>
</evidence>
<dbReference type="PROSITE" id="PS51892">
    <property type="entry name" value="SUBTILASE"/>
    <property type="match status" value="1"/>
</dbReference>
<evidence type="ECO:0000256" key="9">
    <source>
        <dbReference type="ARBA" id="ARBA00023136"/>
    </source>
</evidence>
<sequence length="509" mass="51584">MATPTRDQSERNLPAPAAVVSCTPRWCLVLSARHLGAATLAGSLALAPAAAPAFAAAPSQKAPAAVAFAADSPQTAATTLTFAAESPQKAATTVAFAAEPLRGPVLAEPGVTDEVIDGSMLVDQGAATDVRADEWQLQTLDLTDAWTYADGNGITVAVLDSGVDAHHPDLEGQVLPGLDLVNTKGNGDTDPVGHGTTVSGIIAGRNDDNTGVVGIAPKAKILPVRVLNEQNRYDDALIVAKGLRWAVDHGARVVNMSLGGSANSPALAAALDYAFAKDVVVIACTGNVSATYTGTGTPGVWYPAREPGVIAVAGMERNSTDLWSGSITGKETVVTAPATELVGAKPGGYWRVQGTSFAAPMVAATAALIRSRWPDMPAAEVINRIIRTAKDRGAPGRDNVFGFGLIDPTGALTASVPVVVSNPLDNTPPAGVARFGSAPAPGEAQSAPSDDAGPQTTAAAPGTNAGGLAAPETARPDGTQRGRLIAIALFVTSALVGAVTIRRFARTAG</sequence>
<comment type="subcellular location">
    <subcellularLocation>
        <location evidence="1">Cell membrane</location>
        <topology evidence="1">Single-pass membrane protein</topology>
    </subcellularLocation>
</comment>
<reference evidence="15 16" key="1">
    <citation type="submission" date="2017-06" db="EMBL/GenBank/DDBJ databases">
        <authorList>
            <person name="Kim H.J."/>
            <person name="Triplett B.A."/>
        </authorList>
    </citation>
    <scope>NUCLEOTIDE SEQUENCE [LARGE SCALE GENOMIC DNA]</scope>
    <source>
        <strain evidence="15 16">DSM 43151</strain>
    </source>
</reference>
<evidence type="ECO:0000313" key="15">
    <source>
        <dbReference type="EMBL" id="SNR97640.1"/>
    </source>
</evidence>
<name>A0A239AQ24_9ACTN</name>
<dbReference type="NCBIfam" id="TIGR03921">
    <property type="entry name" value="T7SS_mycosin"/>
    <property type="match status" value="1"/>
</dbReference>
<comment type="similarity">
    <text evidence="2 10 11">Belongs to the peptidase S8 family.</text>
</comment>
<dbReference type="InterPro" id="IPR015500">
    <property type="entry name" value="Peptidase_S8_subtilisin-rel"/>
</dbReference>
<gene>
    <name evidence="15" type="ORF">SAMN06264365_10842</name>
</gene>
<feature type="transmembrane region" description="Helical" evidence="13">
    <location>
        <begin position="484"/>
        <end position="505"/>
    </location>
</feature>
<evidence type="ECO:0000256" key="5">
    <source>
        <dbReference type="ARBA" id="ARBA00022692"/>
    </source>
</evidence>
<keyword evidence="7 10" id="KW-0720">Serine protease</keyword>
<dbReference type="RefSeq" id="WP_089295005.1">
    <property type="nucleotide sequence ID" value="NZ_BOMU01000050.1"/>
</dbReference>
<evidence type="ECO:0000259" key="14">
    <source>
        <dbReference type="Pfam" id="PF00082"/>
    </source>
</evidence>
<dbReference type="SUPFAM" id="SSF52743">
    <property type="entry name" value="Subtilisin-like"/>
    <property type="match status" value="1"/>
</dbReference>
<proteinExistence type="inferred from homology"/>
<dbReference type="InterPro" id="IPR023828">
    <property type="entry name" value="Peptidase_S8_Ser-AS"/>
</dbReference>
<keyword evidence="5 13" id="KW-0812">Transmembrane</keyword>
<evidence type="ECO:0000256" key="1">
    <source>
        <dbReference type="ARBA" id="ARBA00004162"/>
    </source>
</evidence>
<keyword evidence="8 13" id="KW-1133">Transmembrane helix</keyword>
<dbReference type="InterPro" id="IPR023827">
    <property type="entry name" value="Peptidase_S8_Asp-AS"/>
</dbReference>
<keyword evidence="3" id="KW-1003">Cell membrane</keyword>
<evidence type="ECO:0000256" key="3">
    <source>
        <dbReference type="ARBA" id="ARBA00022475"/>
    </source>
</evidence>
<keyword evidence="9 13" id="KW-0472">Membrane</keyword>
<evidence type="ECO:0000256" key="4">
    <source>
        <dbReference type="ARBA" id="ARBA00022670"/>
    </source>
</evidence>
<dbReference type="Gene3D" id="3.40.50.200">
    <property type="entry name" value="Peptidase S8/S53 domain"/>
    <property type="match status" value="1"/>
</dbReference>
<dbReference type="AlphaFoldDB" id="A0A239AQ24"/>
<feature type="active site" description="Charge relay system" evidence="10">
    <location>
        <position position="356"/>
    </location>
</feature>
<dbReference type="PANTHER" id="PTHR43806:SF11">
    <property type="entry name" value="CEREVISIN-RELATED"/>
    <property type="match status" value="1"/>
</dbReference>
<accession>A0A239AQ24</accession>
<feature type="compositionally biased region" description="Low complexity" evidence="12">
    <location>
        <begin position="452"/>
        <end position="471"/>
    </location>
</feature>
<dbReference type="InterPro" id="IPR023834">
    <property type="entry name" value="T7SS_pept_S8A_mycosin"/>
</dbReference>
<dbReference type="PROSITE" id="PS00136">
    <property type="entry name" value="SUBTILASE_ASP"/>
    <property type="match status" value="1"/>
</dbReference>
<organism evidence="15 16">
    <name type="scientific">Actinoplanes regularis</name>
    <dbReference type="NCBI Taxonomy" id="52697"/>
    <lineage>
        <taxon>Bacteria</taxon>
        <taxon>Bacillati</taxon>
        <taxon>Actinomycetota</taxon>
        <taxon>Actinomycetes</taxon>
        <taxon>Micromonosporales</taxon>
        <taxon>Micromonosporaceae</taxon>
        <taxon>Actinoplanes</taxon>
    </lineage>
</organism>
<dbReference type="InterPro" id="IPR050131">
    <property type="entry name" value="Peptidase_S8_subtilisin-like"/>
</dbReference>
<dbReference type="Proteomes" id="UP000198415">
    <property type="component" value="Unassembled WGS sequence"/>
</dbReference>
<evidence type="ECO:0000256" key="6">
    <source>
        <dbReference type="ARBA" id="ARBA00022801"/>
    </source>
</evidence>